<organism evidence="3 4">
    <name type="scientific">Thauera aminoaromatica</name>
    <dbReference type="NCBI Taxonomy" id="164330"/>
    <lineage>
        <taxon>Bacteria</taxon>
        <taxon>Pseudomonadati</taxon>
        <taxon>Pseudomonadota</taxon>
        <taxon>Betaproteobacteria</taxon>
        <taxon>Rhodocyclales</taxon>
        <taxon>Zoogloeaceae</taxon>
        <taxon>Thauera</taxon>
    </lineage>
</organism>
<proteinExistence type="predicted"/>
<dbReference type="RefSeq" id="WP_012584397.1">
    <property type="nucleotide sequence ID" value="NC_011662.2"/>
</dbReference>
<keyword evidence="3" id="KW-0418">Kinase</keyword>
<dbReference type="SMART" id="SM00220">
    <property type="entry name" value="S_TKc"/>
    <property type="match status" value="1"/>
</dbReference>
<gene>
    <name evidence="3" type="ordered locus">Tmz1t_0350</name>
</gene>
<feature type="compositionally biased region" description="Polar residues" evidence="1">
    <location>
        <begin position="470"/>
        <end position="485"/>
    </location>
</feature>
<evidence type="ECO:0000259" key="2">
    <source>
        <dbReference type="PROSITE" id="PS50011"/>
    </source>
</evidence>
<dbReference type="PROSITE" id="PS50011">
    <property type="entry name" value="PROTEIN_KINASE_DOM"/>
    <property type="match status" value="1"/>
</dbReference>
<dbReference type="eggNOG" id="COG0515">
    <property type="taxonomic scope" value="Bacteria"/>
</dbReference>
<name>C4ZMU1_THASP</name>
<evidence type="ECO:0000313" key="4">
    <source>
        <dbReference type="Proteomes" id="UP000002186"/>
    </source>
</evidence>
<reference evidence="4" key="1">
    <citation type="submission" date="2009-05" db="EMBL/GenBank/DDBJ databases">
        <title>Complete sequence of chromosome of Thauera sp. MZ1T.</title>
        <authorList>
            <consortium name="US DOE Joint Genome Institute"/>
            <person name="Lucas S."/>
            <person name="Copeland A."/>
            <person name="Lapidus A."/>
            <person name="Glavina del Rio T."/>
            <person name="Dalin E."/>
            <person name="Tice H."/>
            <person name="Bruce D."/>
            <person name="Goodwin L."/>
            <person name="Pitluck S."/>
            <person name="Sims D."/>
            <person name="Brettin T."/>
            <person name="Detter J.C."/>
            <person name="Han C."/>
            <person name="Larimer F."/>
            <person name="Land M."/>
            <person name="Hauser L."/>
            <person name="Kyrpides N."/>
            <person name="Mikhailova N."/>
            <person name="Sayler G.S."/>
        </authorList>
    </citation>
    <scope>NUCLEOTIDE SEQUENCE [LARGE SCALE GENOMIC DNA]</scope>
    <source>
        <strain evidence="4">MZ1T</strain>
    </source>
</reference>
<dbReference type="AlphaFoldDB" id="C4ZMU1"/>
<dbReference type="InterPro" id="IPR011009">
    <property type="entry name" value="Kinase-like_dom_sf"/>
</dbReference>
<evidence type="ECO:0000256" key="1">
    <source>
        <dbReference type="SAM" id="MobiDB-lite"/>
    </source>
</evidence>
<dbReference type="Proteomes" id="UP000002186">
    <property type="component" value="Chromosome"/>
</dbReference>
<dbReference type="STRING" id="85643.Tmz1t_0350"/>
<reference evidence="3 4" key="2">
    <citation type="journal article" date="2012" name="Stand. Genomic Sci.">
        <title>Complete genome sequence of Thauera aminoaromatica strain MZ1T.</title>
        <authorList>
            <person name="Jiang K."/>
            <person name="Sanseverino J."/>
            <person name="Chauhan A."/>
            <person name="Lucas S."/>
            <person name="Copeland A."/>
            <person name="Lapidus A."/>
            <person name="Del Rio T.G."/>
            <person name="Dalin E."/>
            <person name="Tice H."/>
            <person name="Bruce D."/>
            <person name="Goodwin L."/>
            <person name="Pitluck S."/>
            <person name="Sims D."/>
            <person name="Brettin T."/>
            <person name="Detter J.C."/>
            <person name="Han C."/>
            <person name="Chang Y.J."/>
            <person name="Larimer F."/>
            <person name="Land M."/>
            <person name="Hauser L."/>
            <person name="Kyrpides N.C."/>
            <person name="Mikhailova N."/>
            <person name="Moser S."/>
            <person name="Jegier P."/>
            <person name="Close D."/>
            <person name="Debruyn J.M."/>
            <person name="Wang Y."/>
            <person name="Layton A.C."/>
            <person name="Allen M.S."/>
            <person name="Sayler G.S."/>
        </authorList>
    </citation>
    <scope>NUCLEOTIDE SEQUENCE [LARGE SCALE GENOMIC DNA]</scope>
    <source>
        <strain evidence="3 4">MZ1T</strain>
    </source>
</reference>
<dbReference type="HOGENOM" id="CLU_546207_0_0_4"/>
<sequence>MPDLASEIIEDLTTRVRRFLNATGGYEHLDFLAAGGSAAVYRVVRNGNSSALKAFNPRFFSGAGGDAERHRLDVQKRLIGHGCTSLVQTYQVVETEGTAFVEMEYIEWPQLTNKLGEVPDSAIVPLISQLVEAVRFLDSLNIVHRDIKPENIHVSPDFKYLKLLDLGVVREFDSPDASDACVTDHGNQRPFLATAQYSSPEYLFRLDEPTAKLWRGLNIYQIGAVLHDLIKKEPLFKHEMSLGNRWLVARAVLAKQPSFADPIPNRLLALKALSSRCLIKDLDTRLAVVGWEDFVLEGASDPVSALRGRLAKGAITNRRGAGESSAARLEFERAEFMKRFSDRIRAELIHICGAQLPLTMKPPSPGAPMDVRYELAVDKQLSISCHLGFDWQAGLYERSANLRVGAQFLSAGRDDEAPAIEYRPVGVAVIQEAEDEAATLVTNELANLVGRALDRIEGGENSASLHGLNLQDTQESQSLQLGDNQ</sequence>
<dbReference type="InterPro" id="IPR000719">
    <property type="entry name" value="Prot_kinase_dom"/>
</dbReference>
<feature type="region of interest" description="Disordered" evidence="1">
    <location>
        <begin position="464"/>
        <end position="485"/>
    </location>
</feature>
<feature type="domain" description="Protein kinase" evidence="2">
    <location>
        <begin position="26"/>
        <end position="295"/>
    </location>
</feature>
<dbReference type="Pfam" id="PF00069">
    <property type="entry name" value="Pkinase"/>
    <property type="match status" value="1"/>
</dbReference>
<dbReference type="PANTHER" id="PTHR44167:SF30">
    <property type="entry name" value="PHOSPHORYLASE KINASE"/>
    <property type="match status" value="1"/>
</dbReference>
<keyword evidence="3" id="KW-0808">Transferase</keyword>
<dbReference type="OrthoDB" id="9791419at2"/>
<evidence type="ECO:0000313" key="3">
    <source>
        <dbReference type="EMBL" id="ACK53135.1"/>
    </source>
</evidence>
<keyword evidence="3" id="KW-0723">Serine/threonine-protein kinase</keyword>
<dbReference type="KEGG" id="tmz:Tmz1t_0350"/>
<keyword evidence="4" id="KW-1185">Reference proteome</keyword>
<dbReference type="Gene3D" id="1.10.510.10">
    <property type="entry name" value="Transferase(Phosphotransferase) domain 1"/>
    <property type="match status" value="1"/>
</dbReference>
<accession>C4ZMU1</accession>
<protein>
    <submittedName>
        <fullName evidence="3">Serine/threonine protein kinase</fullName>
    </submittedName>
</protein>
<dbReference type="PANTHER" id="PTHR44167">
    <property type="entry name" value="OVARIAN-SPECIFIC SERINE/THREONINE-PROTEIN KINASE LOK-RELATED"/>
    <property type="match status" value="1"/>
</dbReference>
<dbReference type="GO" id="GO:0004674">
    <property type="term" value="F:protein serine/threonine kinase activity"/>
    <property type="evidence" value="ECO:0007669"/>
    <property type="project" value="UniProtKB-KW"/>
</dbReference>
<dbReference type="SUPFAM" id="SSF56112">
    <property type="entry name" value="Protein kinase-like (PK-like)"/>
    <property type="match status" value="1"/>
</dbReference>
<dbReference type="GO" id="GO:0005524">
    <property type="term" value="F:ATP binding"/>
    <property type="evidence" value="ECO:0007669"/>
    <property type="project" value="InterPro"/>
</dbReference>
<dbReference type="EMBL" id="CP001281">
    <property type="protein sequence ID" value="ACK53135.1"/>
    <property type="molecule type" value="Genomic_DNA"/>
</dbReference>